<feature type="transmembrane region" description="Helical" evidence="2">
    <location>
        <begin position="141"/>
        <end position="161"/>
    </location>
</feature>
<name>A0A5B9R0P5_9BACT</name>
<keyword evidence="2" id="KW-0472">Membrane</keyword>
<evidence type="ECO:0000256" key="1">
    <source>
        <dbReference type="SAM" id="MobiDB-lite"/>
    </source>
</evidence>
<dbReference type="KEGG" id="rul:UC8_18420"/>
<feature type="transmembrane region" description="Helical" evidence="2">
    <location>
        <begin position="100"/>
        <end position="121"/>
    </location>
</feature>
<dbReference type="Proteomes" id="UP000325286">
    <property type="component" value="Chromosome"/>
</dbReference>
<dbReference type="EMBL" id="CP042914">
    <property type="protein sequence ID" value="QEG39843.1"/>
    <property type="molecule type" value="Genomic_DNA"/>
</dbReference>
<evidence type="ECO:0000313" key="3">
    <source>
        <dbReference type="EMBL" id="QEG39843.1"/>
    </source>
</evidence>
<feature type="transmembrane region" description="Helical" evidence="2">
    <location>
        <begin position="203"/>
        <end position="225"/>
    </location>
</feature>
<accession>A0A5B9R0P5</accession>
<gene>
    <name evidence="3" type="ORF">UC8_18420</name>
</gene>
<organism evidence="3 4">
    <name type="scientific">Roseimaritima ulvae</name>
    <dbReference type="NCBI Taxonomy" id="980254"/>
    <lineage>
        <taxon>Bacteria</taxon>
        <taxon>Pseudomonadati</taxon>
        <taxon>Planctomycetota</taxon>
        <taxon>Planctomycetia</taxon>
        <taxon>Pirellulales</taxon>
        <taxon>Pirellulaceae</taxon>
        <taxon>Roseimaritima</taxon>
    </lineage>
</organism>
<evidence type="ECO:0000256" key="2">
    <source>
        <dbReference type="SAM" id="Phobius"/>
    </source>
</evidence>
<dbReference type="AlphaFoldDB" id="A0A5B9R0P5"/>
<feature type="transmembrane region" description="Helical" evidence="2">
    <location>
        <begin position="76"/>
        <end position="94"/>
    </location>
</feature>
<feature type="compositionally biased region" description="Polar residues" evidence="1">
    <location>
        <begin position="258"/>
        <end position="268"/>
    </location>
</feature>
<sequence>MPIQVTCPSCLSRFSVSDKFAGKKGPCPKCKKQISVPLKTDEIVIHAPRDDAPKDSKGQSVLKPIKRTETRVTRRGVIVTTVTILAMLVAAVVLRSLGPVPWWAVVVGALVVAPPAIWAAYAFSRDSELAPLVGAELRNRLLILTPIFACLWLLYAFVPVYVLDLNTTSEMPLFMAGVMLVVILLIGAFAATNALELEFSGGLVVSGLYIVSALILALIAGVQLASMDGKRKSPERELLLDPQPAAMHMPGDAEKTRQLQPLSGGSVR</sequence>
<keyword evidence="4" id="KW-1185">Reference proteome</keyword>
<feature type="region of interest" description="Disordered" evidence="1">
    <location>
        <begin position="241"/>
        <end position="268"/>
    </location>
</feature>
<keyword evidence="2" id="KW-1133">Transmembrane helix</keyword>
<proteinExistence type="predicted"/>
<keyword evidence="2" id="KW-0812">Transmembrane</keyword>
<evidence type="ECO:0000313" key="4">
    <source>
        <dbReference type="Proteomes" id="UP000325286"/>
    </source>
</evidence>
<protein>
    <submittedName>
        <fullName evidence="3">Uncharacterized protein</fullName>
    </submittedName>
</protein>
<reference evidence="3 4" key="1">
    <citation type="submission" date="2019-08" db="EMBL/GenBank/DDBJ databases">
        <title>Deep-cultivation of Planctomycetes and their phenomic and genomic characterization uncovers novel biology.</title>
        <authorList>
            <person name="Wiegand S."/>
            <person name="Jogler M."/>
            <person name="Boedeker C."/>
            <person name="Pinto D."/>
            <person name="Vollmers J."/>
            <person name="Rivas-Marin E."/>
            <person name="Kohn T."/>
            <person name="Peeters S.H."/>
            <person name="Heuer A."/>
            <person name="Rast P."/>
            <person name="Oberbeckmann S."/>
            <person name="Bunk B."/>
            <person name="Jeske O."/>
            <person name="Meyerdierks A."/>
            <person name="Storesund J.E."/>
            <person name="Kallscheuer N."/>
            <person name="Luecker S."/>
            <person name="Lage O.M."/>
            <person name="Pohl T."/>
            <person name="Merkel B.J."/>
            <person name="Hornburger P."/>
            <person name="Mueller R.-W."/>
            <person name="Bruemmer F."/>
            <person name="Labrenz M."/>
            <person name="Spormann A.M."/>
            <person name="Op den Camp H."/>
            <person name="Overmann J."/>
            <person name="Amann R."/>
            <person name="Jetten M.S.M."/>
            <person name="Mascher T."/>
            <person name="Medema M.H."/>
            <person name="Devos D.P."/>
            <person name="Kaster A.-K."/>
            <person name="Ovreas L."/>
            <person name="Rohde M."/>
            <person name="Galperin M.Y."/>
            <person name="Jogler C."/>
        </authorList>
    </citation>
    <scope>NUCLEOTIDE SEQUENCE [LARGE SCALE GENOMIC DNA]</scope>
    <source>
        <strain evidence="3 4">UC8</strain>
    </source>
</reference>
<feature type="transmembrane region" description="Helical" evidence="2">
    <location>
        <begin position="173"/>
        <end position="191"/>
    </location>
</feature>